<reference evidence="5" key="1">
    <citation type="submission" date="2023-04" db="EMBL/GenBank/DDBJ databases">
        <title>Chromosome-level genome of Chaenocephalus aceratus.</title>
        <authorList>
            <person name="Park H."/>
        </authorList>
    </citation>
    <scope>NUCLEOTIDE SEQUENCE</scope>
    <source>
        <strain evidence="5">DE</strain>
        <tissue evidence="5">Muscle</tissue>
    </source>
</reference>
<comment type="cofactor">
    <cofactor evidence="1 2">
        <name>Zn(2+)</name>
        <dbReference type="ChEBI" id="CHEBI:29105"/>
    </cofactor>
    <text evidence="1 2">Binds 1 zinc ion per subunit.</text>
</comment>
<feature type="region of interest" description="Disordered" evidence="3">
    <location>
        <begin position="550"/>
        <end position="703"/>
    </location>
</feature>
<dbReference type="FunFam" id="3.40.390.10:FF:000038">
    <property type="entry name" value="Metalloendopeptidase"/>
    <property type="match status" value="1"/>
</dbReference>
<keyword evidence="1 2" id="KW-0479">Metal-binding</keyword>
<comment type="caution">
    <text evidence="1">Lacks conserved residue(s) required for the propagation of feature annotation.</text>
</comment>
<evidence type="ECO:0000256" key="2">
    <source>
        <dbReference type="RuleBase" id="RU361183"/>
    </source>
</evidence>
<feature type="domain" description="Peptidase M12A" evidence="4">
    <location>
        <begin position="373"/>
        <end position="503"/>
    </location>
</feature>
<keyword evidence="2" id="KW-0732">Signal</keyword>
<feature type="domain" description="Peptidase M12A" evidence="4">
    <location>
        <begin position="678"/>
        <end position="867"/>
    </location>
</feature>
<feature type="compositionally biased region" description="Basic residues" evidence="3">
    <location>
        <begin position="617"/>
        <end position="627"/>
    </location>
</feature>
<feature type="binding site" evidence="1">
    <location>
        <position position="1012"/>
    </location>
    <ligand>
        <name>Zn(2+)</name>
        <dbReference type="ChEBI" id="CHEBI:29105"/>
        <note>catalytic</note>
    </ligand>
</feature>
<evidence type="ECO:0000313" key="5">
    <source>
        <dbReference type="EMBL" id="KAK1891081.1"/>
    </source>
</evidence>
<dbReference type="PANTHER" id="PTHR10127:SF899">
    <property type="entry name" value="ASTACIN-LIKE METALLOENDOPEPTIDASE-RELATED"/>
    <property type="match status" value="1"/>
</dbReference>
<feature type="chain" id="PRO_5041767610" description="Metalloendopeptidase" evidence="2">
    <location>
        <begin position="18"/>
        <end position="1125"/>
    </location>
</feature>
<dbReference type="GO" id="GO:0006508">
    <property type="term" value="P:proteolysis"/>
    <property type="evidence" value="ECO:0007669"/>
    <property type="project" value="UniProtKB-KW"/>
</dbReference>
<dbReference type="EC" id="3.4.24.-" evidence="2"/>
<gene>
    <name evidence="5" type="ORF">KUDE01_009910</name>
</gene>
<feature type="binding site" evidence="1">
    <location>
        <position position="476"/>
    </location>
    <ligand>
        <name>Zn(2+)</name>
        <dbReference type="ChEBI" id="CHEBI:29105"/>
        <note>catalytic</note>
    </ligand>
</feature>
<keyword evidence="1 2" id="KW-0862">Zinc</keyword>
<name>A0AAD9F7L1_DISEL</name>
<dbReference type="PRINTS" id="PR00480">
    <property type="entry name" value="ASTACIN"/>
</dbReference>
<dbReference type="AlphaFoldDB" id="A0AAD9F7L1"/>
<feature type="active site" evidence="1">
    <location>
        <position position="473"/>
    </location>
</feature>
<feature type="compositionally biased region" description="Basic and acidic residues" evidence="3">
    <location>
        <begin position="571"/>
        <end position="582"/>
    </location>
</feature>
<feature type="active site" evidence="1">
    <location>
        <position position="174"/>
    </location>
</feature>
<feature type="binding site" evidence="1">
    <location>
        <position position="767"/>
    </location>
    <ligand>
        <name>Zn(2+)</name>
        <dbReference type="ChEBI" id="CHEBI:29105"/>
        <note>catalytic</note>
    </ligand>
</feature>
<dbReference type="SUPFAM" id="SSF55486">
    <property type="entry name" value="Metalloproteases ('zincins'), catalytic domain"/>
    <property type="match status" value="4"/>
</dbReference>
<sequence>MILQAAALSVLLCCVHTYTLWAPFEKTEESSGNTIEDESLSVSELLERANVDVGKNFDDPMVMFGDIAVPTGLQNADPCTARGCLWPKATDGNVYVPYRISNQYSQRERQTIVQGLRSFAASTCIRFTPLNRQSDFVDIQSRSGCFSFVGRRGRGQVVSLSRRGCVFRQIIQHELLHALGFDHEQTRSDRDQHVRILLQNVMPGTENNFRRIATRNLGTPYDYNSVMHYDRFAFSRNRQPTIIPIPDSNVAIGRATQMSPTDILRVNRLYGCNSTASRPHLKPNPDCPYLGTQRQLSVYKKLERDLVCTNPHRGSKFIFLSSNPTLNLQAEKESDGLSVSEILERANTNLVRSDNEPILTELDIAIDNEAERNADPCTSRRCKWLKNSDGKVYVPYYITNHFSSREKAIITRGLESFSSLSCIRFRPSMSNDLDWLQIESQNGCWSYVGRRGGKQVVSLARSGCIYHHTIQHELLHALGFNHEQTRSDRDNHIRVLLQNVVSGNGAKTNGCTRRGKIVSRSSSRCCAVVAPYWKKSMESVGVKVQVADAKMKRKEKSGGIASFFQPKKTKKGGESDRGEEQGQAKAGGESDKGEEEQSQAKAGGESDKGEEEQSQAKVKKSRARGRRTVKEEKRKSKSKGGMSNEEELSDECEEQNTRDRATEREDRDPERGGEQNRAGQTDRSSGSQISTKSPAGPHAQRERQTIVQGLRSFAASTCIRFTPLNRQSDFVDIQSRSGCFSFVGRRGRGQVVSLSRRGCVFRQIIQHELLHALGFDHEQTRSDRDQHVRILLQNVMPGTENNFRRIATRNLGTPYDYNSVMHYDRFAFSRNRQPTIIPIPDSNVAIGRATQMSPTDILRVNRLYGCKKESDGLSVSEILERANTNLVRSDNEPILTELDIAIDNEAERNADPCTSRRCKWLKNSDGKVYVPYYITNHFSSREKAIITRGLESFSSLSCIRFRPSMSNDLDWLQIESQNGCWSYVGRRGGKQVVSLARSGCIYHHTIQHELLHALGFNHEQTRSDRDNHIRVLLQNVVSGMEHNFNKIATLNQGTPYDYNSVMQYYRTAFSKNGQPTMIPIPDPNVSFGNAREMSHNDISRLNTLYQCCECPQDHFINRVYMLHSL</sequence>
<feature type="binding site" evidence="1">
    <location>
        <position position="777"/>
    </location>
    <ligand>
        <name>Zn(2+)</name>
        <dbReference type="ChEBI" id="CHEBI:29105"/>
        <note>catalytic</note>
    </ligand>
</feature>
<feature type="compositionally biased region" description="Acidic residues" evidence="3">
    <location>
        <begin position="644"/>
        <end position="654"/>
    </location>
</feature>
<dbReference type="Pfam" id="PF01400">
    <property type="entry name" value="Astacin"/>
    <property type="match status" value="4"/>
</dbReference>
<comment type="caution">
    <text evidence="5">The sequence shown here is derived from an EMBL/GenBank/DDBJ whole genome shotgun (WGS) entry which is preliminary data.</text>
</comment>
<evidence type="ECO:0000256" key="3">
    <source>
        <dbReference type="SAM" id="MobiDB-lite"/>
    </source>
</evidence>
<keyword evidence="1 2" id="KW-0482">Metalloprotease</keyword>
<dbReference type="SMART" id="SM00235">
    <property type="entry name" value="ZnMc"/>
    <property type="match status" value="4"/>
</dbReference>
<dbReference type="EMBL" id="JASDAP010000015">
    <property type="protein sequence ID" value="KAK1891081.1"/>
    <property type="molecule type" value="Genomic_DNA"/>
</dbReference>
<organism evidence="5 6">
    <name type="scientific">Dissostichus eleginoides</name>
    <name type="common">Patagonian toothfish</name>
    <name type="synonym">Dissostichus amissus</name>
    <dbReference type="NCBI Taxonomy" id="100907"/>
    <lineage>
        <taxon>Eukaryota</taxon>
        <taxon>Metazoa</taxon>
        <taxon>Chordata</taxon>
        <taxon>Craniata</taxon>
        <taxon>Vertebrata</taxon>
        <taxon>Euteleostomi</taxon>
        <taxon>Actinopterygii</taxon>
        <taxon>Neopterygii</taxon>
        <taxon>Teleostei</taxon>
        <taxon>Neoteleostei</taxon>
        <taxon>Acanthomorphata</taxon>
        <taxon>Eupercaria</taxon>
        <taxon>Perciformes</taxon>
        <taxon>Notothenioidei</taxon>
        <taxon>Nototheniidae</taxon>
        <taxon>Dissostichus</taxon>
    </lineage>
</organism>
<dbReference type="PROSITE" id="PS51864">
    <property type="entry name" value="ASTACIN"/>
    <property type="match status" value="4"/>
</dbReference>
<evidence type="ECO:0000256" key="1">
    <source>
        <dbReference type="PROSITE-ProRule" id="PRU01211"/>
    </source>
</evidence>
<feature type="binding site" evidence="1">
    <location>
        <position position="177"/>
    </location>
    <ligand>
        <name>Zn(2+)</name>
        <dbReference type="ChEBI" id="CHEBI:29105"/>
        <note>catalytic</note>
    </ligand>
</feature>
<feature type="active site" evidence="1">
    <location>
        <position position="1009"/>
    </location>
</feature>
<feature type="compositionally biased region" description="Basic and acidic residues" evidence="3">
    <location>
        <begin position="655"/>
        <end position="674"/>
    </location>
</feature>
<feature type="binding site" evidence="1">
    <location>
        <position position="1008"/>
    </location>
    <ligand>
        <name>Zn(2+)</name>
        <dbReference type="ChEBI" id="CHEBI:29105"/>
        <note>catalytic</note>
    </ligand>
</feature>
<dbReference type="InterPro" id="IPR001506">
    <property type="entry name" value="Peptidase_M12A"/>
</dbReference>
<feature type="compositionally biased region" description="Polar residues" evidence="3">
    <location>
        <begin position="677"/>
        <end position="693"/>
    </location>
</feature>
<dbReference type="Proteomes" id="UP001228049">
    <property type="component" value="Unassembled WGS sequence"/>
</dbReference>
<feature type="domain" description="Peptidase M12A" evidence="4">
    <location>
        <begin position="75"/>
        <end position="273"/>
    </location>
</feature>
<dbReference type="GO" id="GO:0004222">
    <property type="term" value="F:metalloendopeptidase activity"/>
    <property type="evidence" value="ECO:0007669"/>
    <property type="project" value="UniProtKB-UniRule"/>
</dbReference>
<protein>
    <recommendedName>
        <fullName evidence="2">Metalloendopeptidase</fullName>
        <ecNumber evidence="2">3.4.24.-</ecNumber>
    </recommendedName>
</protein>
<dbReference type="PANTHER" id="PTHR10127">
    <property type="entry name" value="DISCOIDIN, CUB, EGF, LAMININ , AND ZINC METALLOPROTEASE DOMAIN CONTAINING"/>
    <property type="match status" value="1"/>
</dbReference>
<feature type="domain" description="Peptidase M12A" evidence="4">
    <location>
        <begin position="909"/>
        <end position="1111"/>
    </location>
</feature>
<dbReference type="Gene3D" id="3.40.390.10">
    <property type="entry name" value="Collagenase (Catalytic Domain)"/>
    <property type="match status" value="4"/>
</dbReference>
<feature type="binding site" evidence="1">
    <location>
        <position position="771"/>
    </location>
    <ligand>
        <name>Zn(2+)</name>
        <dbReference type="ChEBI" id="CHEBI:29105"/>
        <note>catalytic</note>
    </ligand>
</feature>
<feature type="active site" evidence="1">
    <location>
        <position position="768"/>
    </location>
</feature>
<feature type="signal peptide" evidence="2">
    <location>
        <begin position="1"/>
        <end position="17"/>
    </location>
</feature>
<dbReference type="InterPro" id="IPR006026">
    <property type="entry name" value="Peptidase_Metallo"/>
</dbReference>
<proteinExistence type="predicted"/>
<dbReference type="InterPro" id="IPR024079">
    <property type="entry name" value="MetalloPept_cat_dom_sf"/>
</dbReference>
<feature type="binding site" evidence="1">
    <location>
        <position position="173"/>
    </location>
    <ligand>
        <name>Zn(2+)</name>
        <dbReference type="ChEBI" id="CHEBI:29105"/>
        <note>catalytic</note>
    </ligand>
</feature>
<keyword evidence="1 2" id="KW-0378">Hydrolase</keyword>
<keyword evidence="1 2" id="KW-0645">Protease</keyword>
<evidence type="ECO:0000259" key="4">
    <source>
        <dbReference type="PROSITE" id="PS51864"/>
    </source>
</evidence>
<feature type="binding site" evidence="1">
    <location>
        <position position="1018"/>
    </location>
    <ligand>
        <name>Zn(2+)</name>
        <dbReference type="ChEBI" id="CHEBI:29105"/>
        <note>catalytic</note>
    </ligand>
</feature>
<accession>A0AAD9F7L1</accession>
<feature type="binding site" evidence="1">
    <location>
        <position position="482"/>
    </location>
    <ligand>
        <name>Zn(2+)</name>
        <dbReference type="ChEBI" id="CHEBI:29105"/>
        <note>catalytic</note>
    </ligand>
</feature>
<evidence type="ECO:0000313" key="6">
    <source>
        <dbReference type="Proteomes" id="UP001228049"/>
    </source>
</evidence>
<feature type="binding site" evidence="1">
    <location>
        <position position="472"/>
    </location>
    <ligand>
        <name>Zn(2+)</name>
        <dbReference type="ChEBI" id="CHEBI:29105"/>
        <note>catalytic</note>
    </ligand>
</feature>
<keyword evidence="6" id="KW-1185">Reference proteome</keyword>
<feature type="binding site" evidence="1">
    <location>
        <position position="183"/>
    </location>
    <ligand>
        <name>Zn(2+)</name>
        <dbReference type="ChEBI" id="CHEBI:29105"/>
        <note>catalytic</note>
    </ligand>
</feature>
<dbReference type="GO" id="GO:0008270">
    <property type="term" value="F:zinc ion binding"/>
    <property type="evidence" value="ECO:0007669"/>
    <property type="project" value="UniProtKB-UniRule"/>
</dbReference>